<comment type="caution">
    <text evidence="2">The sequence shown here is derived from an EMBL/GenBank/DDBJ whole genome shotgun (WGS) entry which is preliminary data.</text>
</comment>
<dbReference type="AlphaFoldDB" id="A0A1E7LXB3"/>
<organism evidence="2 3">
    <name type="scientific">Streptomyces nanshensis</name>
    <dbReference type="NCBI Taxonomy" id="518642"/>
    <lineage>
        <taxon>Bacteria</taxon>
        <taxon>Bacillati</taxon>
        <taxon>Actinomycetota</taxon>
        <taxon>Actinomycetes</taxon>
        <taxon>Kitasatosporales</taxon>
        <taxon>Streptomycetaceae</taxon>
        <taxon>Streptomyces</taxon>
    </lineage>
</organism>
<feature type="region of interest" description="Disordered" evidence="1">
    <location>
        <begin position="1"/>
        <end position="38"/>
    </location>
</feature>
<protein>
    <submittedName>
        <fullName evidence="2">Uncharacterized protein</fullName>
    </submittedName>
</protein>
<proteinExistence type="predicted"/>
<evidence type="ECO:0000313" key="2">
    <source>
        <dbReference type="EMBL" id="OEV20758.1"/>
    </source>
</evidence>
<gene>
    <name evidence="2" type="ORF">AN221_11155</name>
</gene>
<keyword evidence="3" id="KW-1185">Reference proteome</keyword>
<reference evidence="2 3" key="1">
    <citation type="journal article" date="2016" name="Front. Microbiol.">
        <title>Comparative Genomics Analysis of Streptomyces Species Reveals Their Adaptation to the Marine Environment and Their Diversity at the Genomic Level.</title>
        <authorList>
            <person name="Tian X."/>
            <person name="Zhang Z."/>
            <person name="Yang T."/>
            <person name="Chen M."/>
            <person name="Li J."/>
            <person name="Chen F."/>
            <person name="Yang J."/>
            <person name="Li W."/>
            <person name="Zhang B."/>
            <person name="Zhang Z."/>
            <person name="Wu J."/>
            <person name="Zhang C."/>
            <person name="Long L."/>
            <person name="Xiao J."/>
        </authorList>
    </citation>
    <scope>NUCLEOTIDE SEQUENCE [LARGE SCALE GENOMIC DNA]</scope>
    <source>
        <strain evidence="2 3">SCSIO M10372</strain>
    </source>
</reference>
<name>A0A1E7LXB3_9ACTN</name>
<evidence type="ECO:0000256" key="1">
    <source>
        <dbReference type="SAM" id="MobiDB-lite"/>
    </source>
</evidence>
<dbReference type="PATRIC" id="fig|518642.7.peg.9357"/>
<dbReference type="Proteomes" id="UP000175971">
    <property type="component" value="Unassembled WGS sequence"/>
</dbReference>
<sequence>MLMTNTALRDETTSPETMPVRVKDPTVPTNPWTPPHGEEEARRYLSAVREWASVDWNEVYDDLDTILHGEEEISHHAAGPSGGAPLPNYNNDALTQRFLMALKLLVARALRDKADEKHPDIAALIRQARTLRAEVLAGDAGQTIGLVRKLARLTLDLAELLEEAGIVRGLVEC</sequence>
<accession>A0A1E7LXB3</accession>
<evidence type="ECO:0000313" key="3">
    <source>
        <dbReference type="Proteomes" id="UP000175971"/>
    </source>
</evidence>
<dbReference type="EMBL" id="LJGZ01000021">
    <property type="protein sequence ID" value="OEV20758.1"/>
    <property type="molecule type" value="Genomic_DNA"/>
</dbReference>